<proteinExistence type="predicted"/>
<dbReference type="InterPro" id="IPR021737">
    <property type="entry name" value="Phage_phiKZ_Orf197"/>
</dbReference>
<reference evidence="1" key="1">
    <citation type="journal article" date="2021" name="Front. Microbiol.">
        <title>Comprehensive Comparative Genomics and Phenotyping of Methylobacterium Species.</title>
        <authorList>
            <person name="Alessa O."/>
            <person name="Ogura Y."/>
            <person name="Fujitani Y."/>
            <person name="Takami H."/>
            <person name="Hayashi T."/>
            <person name="Sahin N."/>
            <person name="Tani A."/>
        </authorList>
    </citation>
    <scope>NUCLEOTIDE SEQUENCE</scope>
    <source>
        <strain evidence="1">DSM 23632</strain>
    </source>
</reference>
<evidence type="ECO:0008006" key="3">
    <source>
        <dbReference type="Google" id="ProtNLM"/>
    </source>
</evidence>
<dbReference type="RefSeq" id="WP_238180978.1">
    <property type="nucleotide sequence ID" value="NZ_BPRB01000028.1"/>
</dbReference>
<sequence>MPLVPVSTMALLAGTMLAKHYVADFLLQTDWMARGKERATGWLGPLCAHVACHAASTLCVALVVAPHLWWLALVDFAIHACVDWGKSRLARRGGWGPAQVRFWWLLGFDQMLHGLTDIGLVAAFLSL</sequence>
<organism evidence="1 2">
    <name type="scientific">Methylobacterium trifolii</name>
    <dbReference type="NCBI Taxonomy" id="1003092"/>
    <lineage>
        <taxon>Bacteria</taxon>
        <taxon>Pseudomonadati</taxon>
        <taxon>Pseudomonadota</taxon>
        <taxon>Alphaproteobacteria</taxon>
        <taxon>Hyphomicrobiales</taxon>
        <taxon>Methylobacteriaceae</taxon>
        <taxon>Methylobacterium</taxon>
    </lineage>
</organism>
<gene>
    <name evidence="1" type="ORF">MPOCJGCO_0424</name>
</gene>
<reference evidence="1" key="2">
    <citation type="submission" date="2021-08" db="EMBL/GenBank/DDBJ databases">
        <authorList>
            <person name="Tani A."/>
            <person name="Ola A."/>
            <person name="Ogura Y."/>
            <person name="Katsura K."/>
            <person name="Hayashi T."/>
        </authorList>
    </citation>
    <scope>NUCLEOTIDE SEQUENCE</scope>
    <source>
        <strain evidence="1">DSM 23632</strain>
    </source>
</reference>
<dbReference type="EMBL" id="BPRB01000028">
    <property type="protein sequence ID" value="GJE58345.1"/>
    <property type="molecule type" value="Genomic_DNA"/>
</dbReference>
<accession>A0ABQ4TT27</accession>
<evidence type="ECO:0000313" key="2">
    <source>
        <dbReference type="Proteomes" id="UP001055057"/>
    </source>
</evidence>
<comment type="caution">
    <text evidence="1">The sequence shown here is derived from an EMBL/GenBank/DDBJ whole genome shotgun (WGS) entry which is preliminary data.</text>
</comment>
<name>A0ABQ4TT27_9HYPH</name>
<dbReference type="Proteomes" id="UP001055057">
    <property type="component" value="Unassembled WGS sequence"/>
</dbReference>
<protein>
    <recommendedName>
        <fullName evidence="3">DUF3307 domain-containing protein</fullName>
    </recommendedName>
</protein>
<dbReference type="Pfam" id="PF11750">
    <property type="entry name" value="DUF3307"/>
    <property type="match status" value="1"/>
</dbReference>
<evidence type="ECO:0000313" key="1">
    <source>
        <dbReference type="EMBL" id="GJE58345.1"/>
    </source>
</evidence>
<keyword evidence="2" id="KW-1185">Reference proteome</keyword>